<keyword evidence="3" id="KW-1185">Reference proteome</keyword>
<protein>
    <submittedName>
        <fullName evidence="2">ATP-dependent Clp protease ATP-binding subunit ClpA</fullName>
    </submittedName>
</protein>
<sequence>MLDHWPPPARQVMELANQESDQMRHSYVGCEHILAALATYPAHATDVLIRNGLDVASIRSELDRLVDEGVLPPPWRNDADLLRTLGVDLDAVRHNLEAAFGADAMERATRRASRRTGWHGLAGKPLLIKRAFQFAGEERRRLGHTQMTSEHILLGLLKDAQDPLQKPRCFNNPWARRRRTNLGLPHRGPSPVRRIVQARGASLSDLYQAVEAQLRATA</sequence>
<evidence type="ECO:0000313" key="2">
    <source>
        <dbReference type="EMBL" id="NYH93312.1"/>
    </source>
</evidence>
<evidence type="ECO:0000259" key="1">
    <source>
        <dbReference type="Pfam" id="PF02861"/>
    </source>
</evidence>
<accession>A0A852ZP33</accession>
<dbReference type="GO" id="GO:0005524">
    <property type="term" value="F:ATP binding"/>
    <property type="evidence" value="ECO:0007669"/>
    <property type="project" value="UniProtKB-KW"/>
</dbReference>
<keyword evidence="2" id="KW-0645">Protease</keyword>
<keyword evidence="2" id="KW-0067">ATP-binding</keyword>
<gene>
    <name evidence="2" type="ORF">F4554_005950</name>
</gene>
<proteinExistence type="predicted"/>
<dbReference type="GO" id="GO:0008233">
    <property type="term" value="F:peptidase activity"/>
    <property type="evidence" value="ECO:0007669"/>
    <property type="project" value="UniProtKB-KW"/>
</dbReference>
<feature type="domain" description="Clp R" evidence="1">
    <location>
        <begin position="79"/>
        <end position="163"/>
    </location>
</feature>
<organism evidence="2 3">
    <name type="scientific">Actinopolymorpha rutila</name>
    <dbReference type="NCBI Taxonomy" id="446787"/>
    <lineage>
        <taxon>Bacteria</taxon>
        <taxon>Bacillati</taxon>
        <taxon>Actinomycetota</taxon>
        <taxon>Actinomycetes</taxon>
        <taxon>Propionibacteriales</taxon>
        <taxon>Actinopolymorphaceae</taxon>
        <taxon>Actinopolymorpha</taxon>
    </lineage>
</organism>
<dbReference type="Gene3D" id="1.10.1780.10">
    <property type="entry name" value="Clp, N-terminal domain"/>
    <property type="match status" value="2"/>
</dbReference>
<evidence type="ECO:0000313" key="3">
    <source>
        <dbReference type="Proteomes" id="UP000579605"/>
    </source>
</evidence>
<dbReference type="InterPro" id="IPR004176">
    <property type="entry name" value="Clp_R_N"/>
</dbReference>
<dbReference type="GO" id="GO:0006508">
    <property type="term" value="P:proteolysis"/>
    <property type="evidence" value="ECO:0007669"/>
    <property type="project" value="UniProtKB-KW"/>
</dbReference>
<keyword evidence="2" id="KW-0378">Hydrolase</keyword>
<dbReference type="InterPro" id="IPR036628">
    <property type="entry name" value="Clp_N_dom_sf"/>
</dbReference>
<reference evidence="2 3" key="1">
    <citation type="submission" date="2020-07" db="EMBL/GenBank/DDBJ databases">
        <title>Sequencing the genomes of 1000 actinobacteria strains.</title>
        <authorList>
            <person name="Klenk H.-P."/>
        </authorList>
    </citation>
    <scope>NUCLEOTIDE SEQUENCE [LARGE SCALE GENOMIC DNA]</scope>
    <source>
        <strain evidence="2 3">DSM 18448</strain>
    </source>
</reference>
<comment type="caution">
    <text evidence="2">The sequence shown here is derived from an EMBL/GenBank/DDBJ whole genome shotgun (WGS) entry which is preliminary data.</text>
</comment>
<dbReference type="AlphaFoldDB" id="A0A852ZP33"/>
<name>A0A852ZP33_9ACTN</name>
<keyword evidence="2" id="KW-0547">Nucleotide-binding</keyword>
<dbReference type="EMBL" id="JACBZH010000001">
    <property type="protein sequence ID" value="NYH93312.1"/>
    <property type="molecule type" value="Genomic_DNA"/>
</dbReference>
<feature type="domain" description="Clp R" evidence="1">
    <location>
        <begin position="9"/>
        <end position="68"/>
    </location>
</feature>
<dbReference type="Pfam" id="PF02861">
    <property type="entry name" value="Clp_N"/>
    <property type="match status" value="2"/>
</dbReference>
<dbReference type="RefSeq" id="WP_179790853.1">
    <property type="nucleotide sequence ID" value="NZ_BAAARR010000045.1"/>
</dbReference>
<dbReference type="SUPFAM" id="SSF81923">
    <property type="entry name" value="Double Clp-N motif"/>
    <property type="match status" value="2"/>
</dbReference>
<dbReference type="Proteomes" id="UP000579605">
    <property type="component" value="Unassembled WGS sequence"/>
</dbReference>